<keyword evidence="2" id="KW-1185">Reference proteome</keyword>
<reference evidence="1 2" key="1">
    <citation type="journal article" date="2014" name="Curr. Biol.">
        <title>The genome of the clonal raider ant Cerapachys biroi.</title>
        <authorList>
            <person name="Oxley P.R."/>
            <person name="Ji L."/>
            <person name="Fetter-Pruneda I."/>
            <person name="McKenzie S.K."/>
            <person name="Li C."/>
            <person name="Hu H."/>
            <person name="Zhang G."/>
            <person name="Kronauer D.J."/>
        </authorList>
    </citation>
    <scope>NUCLEOTIDE SEQUENCE [LARGE SCALE GENOMIC DNA]</scope>
</reference>
<evidence type="ECO:0000313" key="1">
    <source>
        <dbReference type="EMBL" id="EZA58241.1"/>
    </source>
</evidence>
<dbReference type="EMBL" id="KK107128">
    <property type="protein sequence ID" value="EZA58241.1"/>
    <property type="molecule type" value="Genomic_DNA"/>
</dbReference>
<accession>A0A026WRD7</accession>
<protein>
    <submittedName>
        <fullName evidence="1">Uncharacterized protein</fullName>
    </submittedName>
</protein>
<gene>
    <name evidence="1" type="ORF">X777_01198</name>
</gene>
<dbReference type="Proteomes" id="UP000053097">
    <property type="component" value="Unassembled WGS sequence"/>
</dbReference>
<proteinExistence type="predicted"/>
<organism evidence="1 2">
    <name type="scientific">Ooceraea biroi</name>
    <name type="common">Clonal raider ant</name>
    <name type="synonym">Cerapachys biroi</name>
    <dbReference type="NCBI Taxonomy" id="2015173"/>
    <lineage>
        <taxon>Eukaryota</taxon>
        <taxon>Metazoa</taxon>
        <taxon>Ecdysozoa</taxon>
        <taxon>Arthropoda</taxon>
        <taxon>Hexapoda</taxon>
        <taxon>Insecta</taxon>
        <taxon>Pterygota</taxon>
        <taxon>Neoptera</taxon>
        <taxon>Endopterygota</taxon>
        <taxon>Hymenoptera</taxon>
        <taxon>Apocrita</taxon>
        <taxon>Aculeata</taxon>
        <taxon>Formicoidea</taxon>
        <taxon>Formicidae</taxon>
        <taxon>Dorylinae</taxon>
        <taxon>Ooceraea</taxon>
    </lineage>
</organism>
<name>A0A026WRD7_OOCBI</name>
<dbReference type="AlphaFoldDB" id="A0A026WRD7"/>
<sequence>MEVIFRRYIPYLKNVNYDLITFFIDKMALYTWSLRAGFHNISDVIMKRFRFRIKIECAKGRLKTPVFNSLTMARHSIVK</sequence>
<evidence type="ECO:0000313" key="2">
    <source>
        <dbReference type="Proteomes" id="UP000053097"/>
    </source>
</evidence>